<reference evidence="1" key="1">
    <citation type="journal article" date="2020" name="Stud. Mycol.">
        <title>101 Dothideomycetes genomes: a test case for predicting lifestyles and emergence of pathogens.</title>
        <authorList>
            <person name="Haridas S."/>
            <person name="Albert R."/>
            <person name="Binder M."/>
            <person name="Bloem J."/>
            <person name="Labutti K."/>
            <person name="Salamov A."/>
            <person name="Andreopoulos B."/>
            <person name="Baker S."/>
            <person name="Barry K."/>
            <person name="Bills G."/>
            <person name="Bluhm B."/>
            <person name="Cannon C."/>
            <person name="Castanera R."/>
            <person name="Culley D."/>
            <person name="Daum C."/>
            <person name="Ezra D."/>
            <person name="Gonzalez J."/>
            <person name="Henrissat B."/>
            <person name="Kuo A."/>
            <person name="Liang C."/>
            <person name="Lipzen A."/>
            <person name="Lutzoni F."/>
            <person name="Magnuson J."/>
            <person name="Mondo S."/>
            <person name="Nolan M."/>
            <person name="Ohm R."/>
            <person name="Pangilinan J."/>
            <person name="Park H.-J."/>
            <person name="Ramirez L."/>
            <person name="Alfaro M."/>
            <person name="Sun H."/>
            <person name="Tritt A."/>
            <person name="Yoshinaga Y."/>
            <person name="Zwiers L.-H."/>
            <person name="Turgeon B."/>
            <person name="Goodwin S."/>
            <person name="Spatafora J."/>
            <person name="Crous P."/>
            <person name="Grigoriev I."/>
        </authorList>
    </citation>
    <scope>NUCLEOTIDE SEQUENCE</scope>
    <source>
        <strain evidence="1">ATCC 200398</strain>
    </source>
</reference>
<keyword evidence="2" id="KW-1185">Reference proteome</keyword>
<evidence type="ECO:0000313" key="2">
    <source>
        <dbReference type="Proteomes" id="UP000799755"/>
    </source>
</evidence>
<evidence type="ECO:0000313" key="1">
    <source>
        <dbReference type="EMBL" id="KAF2467710.1"/>
    </source>
</evidence>
<organism evidence="1 2">
    <name type="scientific">Lindgomyces ingoldianus</name>
    <dbReference type="NCBI Taxonomy" id="673940"/>
    <lineage>
        <taxon>Eukaryota</taxon>
        <taxon>Fungi</taxon>
        <taxon>Dikarya</taxon>
        <taxon>Ascomycota</taxon>
        <taxon>Pezizomycotina</taxon>
        <taxon>Dothideomycetes</taxon>
        <taxon>Pleosporomycetidae</taxon>
        <taxon>Pleosporales</taxon>
        <taxon>Lindgomycetaceae</taxon>
        <taxon>Lindgomyces</taxon>
    </lineage>
</organism>
<dbReference type="Proteomes" id="UP000799755">
    <property type="component" value="Unassembled WGS sequence"/>
</dbReference>
<sequence>MPGQKPCYHPLEAGFSSPLLLTTKLSNTTSRPHNHIYASSTSLLLATQIHINPKCNAPNPPSQRARLQPLQLSARALASLETEGFLPSLASSSLEDIHAINLSKVRDLLELSPLHRCQGRDGFGFVGFAKGKVESQEEAELKGGIAIKALIDLTSSGPDFGTAEVAGEACQIYPPSERINNWDKYLALERQVQTFHNAPMHQPVSQISNLQVPKPLLSSPSSLASLMLHSLRFRRTHHLSLRLFLDISLLLLWCECGVSGPLGVRPVGRLGVGPASMTTCSWRWGEGEIPILRATADAWAWTLLLLFQPPWREFARMVARPVSECRLESFHIGDWGTARVGTRVAAFILCNRRRGRDILRAGSLGRSMIHSKSRNKSCKRLRLMGYGFALRMLDFPSSNFMFLRQDKSTVSAKLGPRVRKVNTKSLCRRIASQTMYWLSRPQGGHKLGHLEEGEFASHVLHDSVGDMALTRLVLKLLAVVRKSSDEVDEEVLSMAYSANTLFRMIASSLYQSTDCTSDRDFAYAPGHQLVPEKRKS</sequence>
<protein>
    <submittedName>
        <fullName evidence="1">Uncharacterized protein</fullName>
    </submittedName>
</protein>
<dbReference type="EMBL" id="MU003519">
    <property type="protein sequence ID" value="KAF2467710.1"/>
    <property type="molecule type" value="Genomic_DNA"/>
</dbReference>
<comment type="caution">
    <text evidence="1">The sequence shown here is derived from an EMBL/GenBank/DDBJ whole genome shotgun (WGS) entry which is preliminary data.</text>
</comment>
<accession>A0ACB6QMF5</accession>
<name>A0ACB6QMF5_9PLEO</name>
<gene>
    <name evidence="1" type="ORF">BDR25DRAFT_358396</name>
</gene>
<proteinExistence type="predicted"/>